<feature type="transmembrane region" description="Helical" evidence="8">
    <location>
        <begin position="59"/>
        <end position="77"/>
    </location>
</feature>
<evidence type="ECO:0000256" key="7">
    <source>
        <dbReference type="ARBA" id="ARBA00023136"/>
    </source>
</evidence>
<feature type="transmembrane region" description="Helical" evidence="8">
    <location>
        <begin position="299"/>
        <end position="320"/>
    </location>
</feature>
<keyword evidence="5 8" id="KW-0812">Transmembrane</keyword>
<keyword evidence="6 8" id="KW-1133">Transmembrane helix</keyword>
<reference evidence="9 10" key="1">
    <citation type="submission" date="2024-09" db="EMBL/GenBank/DDBJ databases">
        <authorList>
            <person name="Sun Q."/>
            <person name="Mori K."/>
        </authorList>
    </citation>
    <scope>NUCLEOTIDE SEQUENCE [LARGE SCALE GENOMIC DNA]</scope>
    <source>
        <strain evidence="9 10">TBRC 3947</strain>
    </source>
</reference>
<dbReference type="Pfam" id="PF01032">
    <property type="entry name" value="FecCD"/>
    <property type="match status" value="1"/>
</dbReference>
<dbReference type="Gene3D" id="1.10.3470.10">
    <property type="entry name" value="ABC transporter involved in vitamin B12 uptake, BtuC"/>
    <property type="match status" value="1"/>
</dbReference>
<evidence type="ECO:0000256" key="3">
    <source>
        <dbReference type="ARBA" id="ARBA00022448"/>
    </source>
</evidence>
<keyword evidence="4" id="KW-1003">Cell membrane</keyword>
<evidence type="ECO:0000313" key="9">
    <source>
        <dbReference type="EMBL" id="MFC0527958.1"/>
    </source>
</evidence>
<comment type="caution">
    <text evidence="9">The sequence shown here is derived from an EMBL/GenBank/DDBJ whole genome shotgun (WGS) entry which is preliminary data.</text>
</comment>
<dbReference type="CDD" id="cd06550">
    <property type="entry name" value="TM_ABC_iron-siderophores_like"/>
    <property type="match status" value="1"/>
</dbReference>
<name>A0ABV6M0G6_9ACTN</name>
<feature type="transmembrane region" description="Helical" evidence="8">
    <location>
        <begin position="141"/>
        <end position="163"/>
    </location>
</feature>
<organism evidence="9 10">
    <name type="scientific">Phytohabitans kaempferiae</name>
    <dbReference type="NCBI Taxonomy" id="1620943"/>
    <lineage>
        <taxon>Bacteria</taxon>
        <taxon>Bacillati</taxon>
        <taxon>Actinomycetota</taxon>
        <taxon>Actinomycetes</taxon>
        <taxon>Micromonosporales</taxon>
        <taxon>Micromonosporaceae</taxon>
    </lineage>
</organism>
<dbReference type="PANTHER" id="PTHR30472">
    <property type="entry name" value="FERRIC ENTEROBACTIN TRANSPORT SYSTEM PERMEASE PROTEIN"/>
    <property type="match status" value="1"/>
</dbReference>
<keyword evidence="10" id="KW-1185">Reference proteome</keyword>
<evidence type="ECO:0000256" key="6">
    <source>
        <dbReference type="ARBA" id="ARBA00022989"/>
    </source>
</evidence>
<evidence type="ECO:0000256" key="2">
    <source>
        <dbReference type="ARBA" id="ARBA00007935"/>
    </source>
</evidence>
<dbReference type="InterPro" id="IPR037294">
    <property type="entry name" value="ABC_BtuC-like"/>
</dbReference>
<dbReference type="InterPro" id="IPR000522">
    <property type="entry name" value="ABC_transptr_permease_BtuC"/>
</dbReference>
<keyword evidence="3" id="KW-0813">Transport</keyword>
<keyword evidence="7 8" id="KW-0472">Membrane</keyword>
<dbReference type="EMBL" id="JBHLUH010000012">
    <property type="protein sequence ID" value="MFC0527958.1"/>
    <property type="molecule type" value="Genomic_DNA"/>
</dbReference>
<feature type="transmembrane region" description="Helical" evidence="8">
    <location>
        <begin position="114"/>
        <end position="134"/>
    </location>
</feature>
<dbReference type="PANTHER" id="PTHR30472:SF24">
    <property type="entry name" value="FERRIC ENTEROBACTIN TRANSPORT SYSTEM PERMEASE PROTEIN FEPG"/>
    <property type="match status" value="1"/>
</dbReference>
<proteinExistence type="inferred from homology"/>
<gene>
    <name evidence="9" type="ORF">ACFFIA_09820</name>
</gene>
<accession>A0ABV6M0G6</accession>
<evidence type="ECO:0000256" key="5">
    <source>
        <dbReference type="ARBA" id="ARBA00022692"/>
    </source>
</evidence>
<evidence type="ECO:0000313" key="10">
    <source>
        <dbReference type="Proteomes" id="UP001589867"/>
    </source>
</evidence>
<evidence type="ECO:0000256" key="4">
    <source>
        <dbReference type="ARBA" id="ARBA00022475"/>
    </source>
</evidence>
<protein>
    <submittedName>
        <fullName evidence="9">FecCD family ABC transporter permease</fullName>
    </submittedName>
</protein>
<feature type="transmembrane region" description="Helical" evidence="8">
    <location>
        <begin position="89"/>
        <end position="108"/>
    </location>
</feature>
<feature type="transmembrane region" description="Helical" evidence="8">
    <location>
        <begin position="183"/>
        <end position="206"/>
    </location>
</feature>
<comment type="similarity">
    <text evidence="2">Belongs to the binding-protein-dependent transport system permease family. FecCD subfamily.</text>
</comment>
<dbReference type="Proteomes" id="UP001589867">
    <property type="component" value="Unassembled WGS sequence"/>
</dbReference>
<dbReference type="SUPFAM" id="SSF81345">
    <property type="entry name" value="ABC transporter involved in vitamin B12 uptake, BtuC"/>
    <property type="match status" value="1"/>
</dbReference>
<comment type="subcellular location">
    <subcellularLocation>
        <location evidence="1">Cell membrane</location>
        <topology evidence="1">Multi-pass membrane protein</topology>
    </subcellularLocation>
</comment>
<feature type="transmembrane region" description="Helical" evidence="8">
    <location>
        <begin position="232"/>
        <end position="254"/>
    </location>
</feature>
<dbReference type="RefSeq" id="WP_377248879.1">
    <property type="nucleotide sequence ID" value="NZ_JBHLUH010000012.1"/>
</dbReference>
<evidence type="ECO:0000256" key="1">
    <source>
        <dbReference type="ARBA" id="ARBA00004651"/>
    </source>
</evidence>
<evidence type="ECO:0000256" key="8">
    <source>
        <dbReference type="SAM" id="Phobius"/>
    </source>
</evidence>
<sequence>MKRPIWIGLALLGVCAAVGVFALGTGDYPISPANVLRTLVGQGNPATEYIVIDLRLPRVLTALAVGAAFGASGAIFQSLTRNPLGSPDVIGFTAGASVGALIMIIVIGGGLASIASGAVLGGAAAAAAVYLLAYKRGSQGYRLVIIGVAVQAMLTAVTTYLLVQANLFDAQRATLWIMGSLNARSWAHAAVAGVALVVLLPIVLVLHRRTLVLEMGDETARSLGVSVERVRLALIATAVGLAAVGTACAGPIAFVALAAPQLARRLTRATGPNALPSAAMGAALLITSDLLAQRALAGIQLPVGVVTAALGGVYLIWLLGWRRSAA</sequence>